<reference evidence="1" key="1">
    <citation type="journal article" date="2020" name="Stud. Mycol.">
        <title>101 Dothideomycetes genomes: a test case for predicting lifestyles and emergence of pathogens.</title>
        <authorList>
            <person name="Haridas S."/>
            <person name="Albert R."/>
            <person name="Binder M."/>
            <person name="Bloem J."/>
            <person name="Labutti K."/>
            <person name="Salamov A."/>
            <person name="Andreopoulos B."/>
            <person name="Baker S."/>
            <person name="Barry K."/>
            <person name="Bills G."/>
            <person name="Bluhm B."/>
            <person name="Cannon C."/>
            <person name="Castanera R."/>
            <person name="Culley D."/>
            <person name="Daum C."/>
            <person name="Ezra D."/>
            <person name="Gonzalez J."/>
            <person name="Henrissat B."/>
            <person name="Kuo A."/>
            <person name="Liang C."/>
            <person name="Lipzen A."/>
            <person name="Lutzoni F."/>
            <person name="Magnuson J."/>
            <person name="Mondo S."/>
            <person name="Nolan M."/>
            <person name="Ohm R."/>
            <person name="Pangilinan J."/>
            <person name="Park H.-J."/>
            <person name="Ramirez L."/>
            <person name="Alfaro M."/>
            <person name="Sun H."/>
            <person name="Tritt A."/>
            <person name="Yoshinaga Y."/>
            <person name="Zwiers L.-H."/>
            <person name="Turgeon B."/>
            <person name="Goodwin S."/>
            <person name="Spatafora J."/>
            <person name="Crous P."/>
            <person name="Grigoriev I."/>
        </authorList>
    </citation>
    <scope>NUCLEOTIDE SEQUENCE</scope>
    <source>
        <strain evidence="1">CBS 122367</strain>
    </source>
</reference>
<accession>A0A6G1IRS3</accession>
<evidence type="ECO:0000313" key="2">
    <source>
        <dbReference type="Proteomes" id="UP000799291"/>
    </source>
</evidence>
<dbReference type="EMBL" id="MU005595">
    <property type="protein sequence ID" value="KAF2680663.1"/>
    <property type="molecule type" value="Genomic_DNA"/>
</dbReference>
<dbReference type="Proteomes" id="UP000799291">
    <property type="component" value="Unassembled WGS sequence"/>
</dbReference>
<keyword evidence="2" id="KW-1185">Reference proteome</keyword>
<gene>
    <name evidence="1" type="ORF">K458DRAFT_407144</name>
</gene>
<evidence type="ECO:0000313" key="1">
    <source>
        <dbReference type="EMBL" id="KAF2680663.1"/>
    </source>
</evidence>
<protein>
    <submittedName>
        <fullName evidence="1">Uncharacterized protein</fullName>
    </submittedName>
</protein>
<proteinExistence type="predicted"/>
<organism evidence="1 2">
    <name type="scientific">Lentithecium fluviatile CBS 122367</name>
    <dbReference type="NCBI Taxonomy" id="1168545"/>
    <lineage>
        <taxon>Eukaryota</taxon>
        <taxon>Fungi</taxon>
        <taxon>Dikarya</taxon>
        <taxon>Ascomycota</taxon>
        <taxon>Pezizomycotina</taxon>
        <taxon>Dothideomycetes</taxon>
        <taxon>Pleosporomycetidae</taxon>
        <taxon>Pleosporales</taxon>
        <taxon>Massarineae</taxon>
        <taxon>Lentitheciaceae</taxon>
        <taxon>Lentithecium</taxon>
    </lineage>
</organism>
<dbReference type="AlphaFoldDB" id="A0A6G1IRS3"/>
<name>A0A6G1IRS3_9PLEO</name>
<sequence length="115" mass="12293">MGPQVHRGFQLWFGNCISGGTEAPAVMRPREVYSPAGILHMGGSCCAAICQKLQPCRNIGGWDAAPPGMPVPRGDFSHAEHLRLGMPVPSGRVLSWSISVGMHEHWEALGTVPPP</sequence>